<dbReference type="SUPFAM" id="SSF51556">
    <property type="entry name" value="Metallo-dependent hydrolases"/>
    <property type="match status" value="1"/>
</dbReference>
<dbReference type="HAMAP" id="MF_00675">
    <property type="entry name" value="UxaC"/>
    <property type="match status" value="1"/>
</dbReference>
<accession>A0A6I2M7X5</accession>
<comment type="catalytic activity">
    <reaction evidence="1 7">
        <text>D-glucuronate = D-fructuronate</text>
        <dbReference type="Rhea" id="RHEA:13049"/>
        <dbReference type="ChEBI" id="CHEBI:58720"/>
        <dbReference type="ChEBI" id="CHEBI:59863"/>
        <dbReference type="EC" id="5.3.1.12"/>
    </reaction>
</comment>
<dbReference type="EC" id="5.3.1.12" evidence="4 7"/>
<sequence>MKKFMDDDFLLDYETSKILYHEYAKDMPIYDYHCHLSPEEIAGNKQFRNLTEIWLNGDHYKWRAMRANGISEELITGSASDKEKFDAWAKTMPSCIGNPLYHWTHLELKRYFNIDLPLSEKTGDEIWERCNQLLQQKDFSAQEIIKKSNVHLICTTDDPADSLAYHKEILANESIETAVLPAFRPDKGIEIAQHGFKDYVETLSKAANIEITSYQDLLETFEDRVAYFHEAGCRVSDHGFEHLFYEEATLSEVSAIFDKAIHGHSITLSEENKYKTFTLLHLGKLYHSHGWVMQLHIGATRNNNMKMFKKIGPDAGFDSMNDFELAKPLNQFLNHLDKENELPKTILYNLNPAHNPIIASAAGNFQNEEARGKLQFGTGWWFNDQKEGMIRQMTDLASIGLISNFVGMVTDSRSFLSYTRHEYFRRILCNLIGGWVHKGEAPDDYELLGQMVQDICYNNAKNYFEITR</sequence>
<dbReference type="GO" id="GO:0008880">
    <property type="term" value="F:glucuronate isomerase activity"/>
    <property type="evidence" value="ECO:0007669"/>
    <property type="project" value="UniProtKB-UniRule"/>
</dbReference>
<name>A0A6I2M7X5_9BACI</name>
<dbReference type="RefSeq" id="WP_170292702.1">
    <property type="nucleotide sequence ID" value="NZ_CAJGAA010000001.1"/>
</dbReference>
<comment type="pathway">
    <text evidence="2 7">Carbohydrate metabolism; pentose and glucuronate interconversion.</text>
</comment>
<evidence type="ECO:0000256" key="2">
    <source>
        <dbReference type="ARBA" id="ARBA00004892"/>
    </source>
</evidence>
<proteinExistence type="inferred from homology"/>
<organism evidence="8 9">
    <name type="scientific">Metabacillus idriensis</name>
    <dbReference type="NCBI Taxonomy" id="324768"/>
    <lineage>
        <taxon>Bacteria</taxon>
        <taxon>Bacillati</taxon>
        <taxon>Bacillota</taxon>
        <taxon>Bacilli</taxon>
        <taxon>Bacillales</taxon>
        <taxon>Bacillaceae</taxon>
        <taxon>Metabacillus</taxon>
    </lineage>
</organism>
<evidence type="ECO:0000313" key="9">
    <source>
        <dbReference type="Proteomes" id="UP000441585"/>
    </source>
</evidence>
<reference evidence="8 9" key="1">
    <citation type="submission" date="2019-11" db="EMBL/GenBank/DDBJ databases">
        <title>Bacillus idriensis genome.</title>
        <authorList>
            <person name="Konopka E.N."/>
            <person name="Newman J.D."/>
        </authorList>
    </citation>
    <scope>NUCLEOTIDE SEQUENCE [LARGE SCALE GENOMIC DNA]</scope>
    <source>
        <strain evidence="8 9">DSM 19097</strain>
    </source>
</reference>
<dbReference type="NCBIfam" id="NF002794">
    <property type="entry name" value="PRK02925.1"/>
    <property type="match status" value="1"/>
</dbReference>
<gene>
    <name evidence="7 8" type="primary">uxaC</name>
    <name evidence="8" type="ORF">GJU41_03200</name>
</gene>
<dbReference type="InterPro" id="IPR003766">
    <property type="entry name" value="Uronate_isomerase"/>
</dbReference>
<dbReference type="GO" id="GO:0042840">
    <property type="term" value="P:D-glucuronate catabolic process"/>
    <property type="evidence" value="ECO:0007669"/>
    <property type="project" value="TreeGrafter"/>
</dbReference>
<dbReference type="EMBL" id="WKKF01000001">
    <property type="protein sequence ID" value="MRX52966.1"/>
    <property type="molecule type" value="Genomic_DNA"/>
</dbReference>
<evidence type="ECO:0000256" key="7">
    <source>
        <dbReference type="HAMAP-Rule" id="MF_00675"/>
    </source>
</evidence>
<keyword evidence="6 7" id="KW-0413">Isomerase</keyword>
<dbReference type="UniPathway" id="UPA00246"/>
<evidence type="ECO:0000256" key="3">
    <source>
        <dbReference type="ARBA" id="ARBA00008397"/>
    </source>
</evidence>
<dbReference type="PANTHER" id="PTHR30068:SF4">
    <property type="entry name" value="URONATE ISOMERASE"/>
    <property type="match status" value="1"/>
</dbReference>
<dbReference type="Gene3D" id="3.20.20.140">
    <property type="entry name" value="Metal-dependent hydrolases"/>
    <property type="match status" value="1"/>
</dbReference>
<comment type="caution">
    <text evidence="8">The sequence shown here is derived from an EMBL/GenBank/DDBJ whole genome shotgun (WGS) entry which is preliminary data.</text>
</comment>
<dbReference type="InterPro" id="IPR032466">
    <property type="entry name" value="Metal_Hydrolase"/>
</dbReference>
<dbReference type="PANTHER" id="PTHR30068">
    <property type="entry name" value="URONATE ISOMERASE"/>
    <property type="match status" value="1"/>
</dbReference>
<dbReference type="Proteomes" id="UP000441585">
    <property type="component" value="Unassembled WGS sequence"/>
</dbReference>
<evidence type="ECO:0000256" key="6">
    <source>
        <dbReference type="ARBA" id="ARBA00023235"/>
    </source>
</evidence>
<evidence type="ECO:0000256" key="4">
    <source>
        <dbReference type="ARBA" id="ARBA00012546"/>
    </source>
</evidence>
<dbReference type="GO" id="GO:0019698">
    <property type="term" value="P:D-galacturonate catabolic process"/>
    <property type="evidence" value="ECO:0007669"/>
    <property type="project" value="TreeGrafter"/>
</dbReference>
<dbReference type="Pfam" id="PF02614">
    <property type="entry name" value="UxaC"/>
    <property type="match status" value="1"/>
</dbReference>
<dbReference type="Gene3D" id="1.10.2020.10">
    <property type="entry name" value="uronate isomerase, domain 2, chain A"/>
    <property type="match status" value="1"/>
</dbReference>
<comment type="catalytic activity">
    <reaction evidence="7">
        <text>aldehydo-D-galacturonate = keto-D-tagaturonate</text>
        <dbReference type="Rhea" id="RHEA:27702"/>
        <dbReference type="ChEBI" id="CHEBI:12952"/>
        <dbReference type="ChEBI" id="CHEBI:17886"/>
    </reaction>
</comment>
<evidence type="ECO:0000313" key="8">
    <source>
        <dbReference type="EMBL" id="MRX52966.1"/>
    </source>
</evidence>
<protein>
    <recommendedName>
        <fullName evidence="5 7">Uronate isomerase</fullName>
        <ecNumber evidence="4 7">5.3.1.12</ecNumber>
    </recommendedName>
    <alternativeName>
        <fullName evidence="7">Glucuronate isomerase</fullName>
    </alternativeName>
    <alternativeName>
        <fullName evidence="7">Uronic isomerase</fullName>
    </alternativeName>
</protein>
<keyword evidence="9" id="KW-1185">Reference proteome</keyword>
<comment type="similarity">
    <text evidence="3 7">Belongs to the metallo-dependent hydrolases superfamily. Uronate isomerase family.</text>
</comment>
<dbReference type="AlphaFoldDB" id="A0A6I2M7X5"/>
<evidence type="ECO:0000256" key="5">
    <source>
        <dbReference type="ARBA" id="ARBA00020555"/>
    </source>
</evidence>
<evidence type="ECO:0000256" key="1">
    <source>
        <dbReference type="ARBA" id="ARBA00001165"/>
    </source>
</evidence>